<comment type="caution">
    <text evidence="1">The sequence shown here is derived from an EMBL/GenBank/DDBJ whole genome shotgun (WGS) entry which is preliminary data.</text>
</comment>
<name>A0ACC8XA30_9FIRM</name>
<gene>
    <name evidence="1" type="ORF">AN396_09295</name>
</gene>
<organism evidence="1 2">
    <name type="scientific">Candidatus Epulonipiscium fishelsonii</name>
    <dbReference type="NCBI Taxonomy" id="77094"/>
    <lineage>
        <taxon>Bacteria</taxon>
        <taxon>Bacillati</taxon>
        <taxon>Bacillota</taxon>
        <taxon>Clostridia</taxon>
        <taxon>Lachnospirales</taxon>
        <taxon>Lachnospiraceae</taxon>
        <taxon>Candidatus Epulonipiscium</taxon>
    </lineage>
</organism>
<sequence>MGEIVAFVVIGIILFGGCYFVNDTQKKHGTCCGKGCAGCPVFEQEITVNKNIGSSINKHNEIDENNR</sequence>
<dbReference type="EMBL" id="LJDB01000073">
    <property type="protein sequence ID" value="ONI39057.1"/>
    <property type="molecule type" value="Genomic_DNA"/>
</dbReference>
<reference evidence="1" key="1">
    <citation type="submission" date="2016-08" db="EMBL/GenBank/DDBJ databases">
        <authorList>
            <person name="Ngugi D.K."/>
            <person name="Miyake S."/>
            <person name="Stingl U."/>
        </authorList>
    </citation>
    <scope>NUCLEOTIDE SEQUENCE</scope>
    <source>
        <strain evidence="1">SCG-B11WGA-EpuloA1</strain>
    </source>
</reference>
<protein>
    <submittedName>
        <fullName evidence="1">Uncharacterized protein</fullName>
    </submittedName>
</protein>
<dbReference type="Proteomes" id="UP000188605">
    <property type="component" value="Unassembled WGS sequence"/>
</dbReference>
<keyword evidence="2" id="KW-1185">Reference proteome</keyword>
<evidence type="ECO:0000313" key="2">
    <source>
        <dbReference type="Proteomes" id="UP000188605"/>
    </source>
</evidence>
<proteinExistence type="predicted"/>
<accession>A0ACC8XA30</accession>
<evidence type="ECO:0000313" key="1">
    <source>
        <dbReference type="EMBL" id="ONI39057.1"/>
    </source>
</evidence>